<keyword evidence="2" id="KW-1185">Reference proteome</keyword>
<evidence type="ECO:0000313" key="2">
    <source>
        <dbReference type="Proteomes" id="UP000584374"/>
    </source>
</evidence>
<dbReference type="Proteomes" id="UP000584374">
    <property type="component" value="Unassembled WGS sequence"/>
</dbReference>
<accession>A0A840Q331</accession>
<protein>
    <submittedName>
        <fullName evidence="1">Uncharacterized protein</fullName>
    </submittedName>
</protein>
<dbReference type="AlphaFoldDB" id="A0A840Q331"/>
<organism evidence="1 2">
    <name type="scientific">Saccharopolyspora phatthalungensis</name>
    <dbReference type="NCBI Taxonomy" id="664693"/>
    <lineage>
        <taxon>Bacteria</taxon>
        <taxon>Bacillati</taxon>
        <taxon>Actinomycetota</taxon>
        <taxon>Actinomycetes</taxon>
        <taxon>Pseudonocardiales</taxon>
        <taxon>Pseudonocardiaceae</taxon>
        <taxon>Saccharopolyspora</taxon>
    </lineage>
</organism>
<comment type="caution">
    <text evidence="1">The sequence shown here is derived from an EMBL/GenBank/DDBJ whole genome shotgun (WGS) entry which is preliminary data.</text>
</comment>
<evidence type="ECO:0000313" key="1">
    <source>
        <dbReference type="EMBL" id="MBB5153158.1"/>
    </source>
</evidence>
<sequence>MQNALCSGIPDVPGVPIPELGAGWSLRPVRVDGADGGPDVALVLARRYSHIRAGRRRAERP</sequence>
<gene>
    <name evidence="1" type="ORF">BJ970_000692</name>
</gene>
<reference evidence="1 2" key="1">
    <citation type="submission" date="2020-08" db="EMBL/GenBank/DDBJ databases">
        <title>Sequencing the genomes of 1000 actinobacteria strains.</title>
        <authorList>
            <person name="Klenk H.-P."/>
        </authorList>
    </citation>
    <scope>NUCLEOTIDE SEQUENCE [LARGE SCALE GENOMIC DNA]</scope>
    <source>
        <strain evidence="1 2">DSM 45584</strain>
    </source>
</reference>
<name>A0A840Q331_9PSEU</name>
<dbReference type="EMBL" id="JACHIW010000001">
    <property type="protein sequence ID" value="MBB5153158.1"/>
    <property type="molecule type" value="Genomic_DNA"/>
</dbReference>
<proteinExistence type="predicted"/>